<accession>A0AAU7E0V5</accession>
<evidence type="ECO:0000313" key="2">
    <source>
        <dbReference type="EMBL" id="XBH23045.1"/>
    </source>
</evidence>
<dbReference type="InterPro" id="IPR025576">
    <property type="entry name" value="YwiC"/>
</dbReference>
<dbReference type="AlphaFoldDB" id="A0AAU7E0V5"/>
<feature type="transmembrane region" description="Helical" evidence="1">
    <location>
        <begin position="255"/>
        <end position="273"/>
    </location>
</feature>
<feature type="transmembrane region" description="Helical" evidence="1">
    <location>
        <begin position="196"/>
        <end position="218"/>
    </location>
</feature>
<dbReference type="EMBL" id="CP146203">
    <property type="protein sequence ID" value="XBH23045.1"/>
    <property type="molecule type" value="Genomic_DNA"/>
</dbReference>
<sequence length="274" mass="30225">MAVANSTAPRPVPIKRRKRKRLAPGWVPDQHGAWAMVIVPLVLGIVLGGPAWIHLPLTGIWLVGYFGFYAAGLWLKSRRRQKYFPPVRAYGLIAVAFGLWILMQQVDLVTWLPLYLPLLVTSLVCSHRRKDRSLLNDTVLVLATSLMLPVAYYASAGWAGDNWTGVWIAFGLVVLYFFGTVLYVKTVIRERGSRGYLLGSIGFHWGLVATGPLLALVIPATVTWVDAGLFSAFFAILAVRSQVVPRTRATPKQLGIGEIFASVALTVLLIVVFM</sequence>
<feature type="transmembrane region" description="Helical" evidence="1">
    <location>
        <begin position="224"/>
        <end position="243"/>
    </location>
</feature>
<reference evidence="2" key="1">
    <citation type="submission" date="2024-02" db="EMBL/GenBank/DDBJ databases">
        <title>Tomenella chthoni gen. nov. sp. nov., a member of the family Jonesiaceae isolated from bat guano.</title>
        <authorList>
            <person name="Miller S.L."/>
            <person name="King J."/>
            <person name="Sankaranarayanan K."/>
            <person name="Lawson P.A."/>
        </authorList>
    </citation>
    <scope>NUCLEOTIDE SEQUENCE</scope>
    <source>
        <strain evidence="2">BS-20</strain>
    </source>
</reference>
<name>A0AAU7E0V5_9MICO</name>
<organism evidence="2">
    <name type="scientific">Jonesiaceae bacterium BS-20</name>
    <dbReference type="NCBI Taxonomy" id="3120821"/>
    <lineage>
        <taxon>Bacteria</taxon>
        <taxon>Bacillati</taxon>
        <taxon>Actinomycetota</taxon>
        <taxon>Actinomycetes</taxon>
        <taxon>Micrococcales</taxon>
        <taxon>Jonesiaceae</taxon>
    </lineage>
</organism>
<feature type="transmembrane region" description="Helical" evidence="1">
    <location>
        <begin position="26"/>
        <end position="47"/>
    </location>
</feature>
<protein>
    <submittedName>
        <fullName evidence="2">YwiC-like family protein</fullName>
    </submittedName>
</protein>
<keyword evidence="1" id="KW-1133">Transmembrane helix</keyword>
<evidence type="ECO:0000256" key="1">
    <source>
        <dbReference type="SAM" id="Phobius"/>
    </source>
</evidence>
<keyword evidence="1" id="KW-0472">Membrane</keyword>
<keyword evidence="1" id="KW-0812">Transmembrane</keyword>
<feature type="transmembrane region" description="Helical" evidence="1">
    <location>
        <begin position="139"/>
        <end position="159"/>
    </location>
</feature>
<feature type="transmembrane region" description="Helical" evidence="1">
    <location>
        <begin position="165"/>
        <end position="184"/>
    </location>
</feature>
<feature type="transmembrane region" description="Helical" evidence="1">
    <location>
        <begin position="109"/>
        <end position="127"/>
    </location>
</feature>
<feature type="transmembrane region" description="Helical" evidence="1">
    <location>
        <begin position="53"/>
        <end position="75"/>
    </location>
</feature>
<dbReference type="Pfam" id="PF14256">
    <property type="entry name" value="YwiC"/>
    <property type="match status" value="1"/>
</dbReference>
<gene>
    <name evidence="2" type="ORF">V5R04_07485</name>
</gene>
<feature type="transmembrane region" description="Helical" evidence="1">
    <location>
        <begin position="87"/>
        <end position="103"/>
    </location>
</feature>
<proteinExistence type="predicted"/>